<proteinExistence type="predicted"/>
<reference evidence="2 3" key="1">
    <citation type="submission" date="2024-01" db="EMBL/GenBank/DDBJ databases">
        <title>The genomes of 5 underutilized Papilionoideae crops provide insights into root nodulation and disease resistanc.</title>
        <authorList>
            <person name="Yuan L."/>
        </authorList>
    </citation>
    <scope>NUCLEOTIDE SEQUENCE [LARGE SCALE GENOMIC DNA]</scope>
    <source>
        <strain evidence="2">ZHUSHIDOU_FW_LH</strain>
        <tissue evidence="2">Leaf</tissue>
    </source>
</reference>
<comment type="caution">
    <text evidence="2">The sequence shown here is derived from an EMBL/GenBank/DDBJ whole genome shotgun (WGS) entry which is preliminary data.</text>
</comment>
<dbReference type="EMBL" id="JAYWIO010000002">
    <property type="protein sequence ID" value="KAK7282126.1"/>
    <property type="molecule type" value="Genomic_DNA"/>
</dbReference>
<gene>
    <name evidence="2" type="ORF">RIF29_10687</name>
</gene>
<dbReference type="AlphaFoldDB" id="A0AAN9FVZ8"/>
<evidence type="ECO:0000256" key="1">
    <source>
        <dbReference type="SAM" id="MobiDB-lite"/>
    </source>
</evidence>
<keyword evidence="3" id="KW-1185">Reference proteome</keyword>
<feature type="region of interest" description="Disordered" evidence="1">
    <location>
        <begin position="37"/>
        <end position="70"/>
    </location>
</feature>
<feature type="compositionally biased region" description="Polar residues" evidence="1">
    <location>
        <begin position="57"/>
        <end position="70"/>
    </location>
</feature>
<accession>A0AAN9FVZ8</accession>
<protein>
    <submittedName>
        <fullName evidence="2">Uncharacterized protein</fullName>
    </submittedName>
</protein>
<organism evidence="2 3">
    <name type="scientific">Crotalaria pallida</name>
    <name type="common">Smooth rattlebox</name>
    <name type="synonym">Crotalaria striata</name>
    <dbReference type="NCBI Taxonomy" id="3830"/>
    <lineage>
        <taxon>Eukaryota</taxon>
        <taxon>Viridiplantae</taxon>
        <taxon>Streptophyta</taxon>
        <taxon>Embryophyta</taxon>
        <taxon>Tracheophyta</taxon>
        <taxon>Spermatophyta</taxon>
        <taxon>Magnoliopsida</taxon>
        <taxon>eudicotyledons</taxon>
        <taxon>Gunneridae</taxon>
        <taxon>Pentapetalae</taxon>
        <taxon>rosids</taxon>
        <taxon>fabids</taxon>
        <taxon>Fabales</taxon>
        <taxon>Fabaceae</taxon>
        <taxon>Papilionoideae</taxon>
        <taxon>50 kb inversion clade</taxon>
        <taxon>genistoids sensu lato</taxon>
        <taxon>core genistoids</taxon>
        <taxon>Crotalarieae</taxon>
        <taxon>Crotalaria</taxon>
    </lineage>
</organism>
<dbReference type="Proteomes" id="UP001372338">
    <property type="component" value="Unassembled WGS sequence"/>
</dbReference>
<name>A0AAN9FVZ8_CROPI</name>
<sequence length="116" mass="12880">MRRGDVLNAKSVCEWLSDVRGVLHPIHEALPVNRRTVPFPNKNTTTFLPPSPHTPLLPQSNPIQSYPSSTIHQHHPFLTPSVSLSLSPVCLHNSNSPAIPGLKRHFNRQMPVPSFG</sequence>
<evidence type="ECO:0000313" key="3">
    <source>
        <dbReference type="Proteomes" id="UP001372338"/>
    </source>
</evidence>
<evidence type="ECO:0000313" key="2">
    <source>
        <dbReference type="EMBL" id="KAK7282126.1"/>
    </source>
</evidence>